<dbReference type="AlphaFoldDB" id="A0AA88ICV2"/>
<feature type="repeat" description="ANK" evidence="3">
    <location>
        <begin position="94"/>
        <end position="126"/>
    </location>
</feature>
<dbReference type="Proteomes" id="UP001187531">
    <property type="component" value="Unassembled WGS sequence"/>
</dbReference>
<dbReference type="EMBL" id="JAVRJZ010000008">
    <property type="protein sequence ID" value="KAK2719497.1"/>
    <property type="molecule type" value="Genomic_DNA"/>
</dbReference>
<evidence type="ECO:0000256" key="2">
    <source>
        <dbReference type="ARBA" id="ARBA00023043"/>
    </source>
</evidence>
<sequence length="185" mass="20197">MSQRSHSSCTHQTAAPSTMQTLDEMEFEKGIWSAALDGDDSRVKKFLEKLRFDPDTRDRSGYTALHYAARKGALTTCAVLIEAGADVNAQTRSCSSTPLHRSAYQGHQEIVSLLLSKGADPLVLDCDGQTPLHKAAQMNRLDVAVLLLKVSRLLLMIEDRKGSTATDLGGENSVGKYLKKEMSSL</sequence>
<evidence type="ECO:0000313" key="4">
    <source>
        <dbReference type="EMBL" id="KAK2719497.1"/>
    </source>
</evidence>
<evidence type="ECO:0000256" key="1">
    <source>
        <dbReference type="ARBA" id="ARBA00022737"/>
    </source>
</evidence>
<name>A0AA88ICV2_ARTSF</name>
<dbReference type="PRINTS" id="PR01415">
    <property type="entry name" value="ANKYRIN"/>
</dbReference>
<organism evidence="4 5">
    <name type="scientific">Artemia franciscana</name>
    <name type="common">Brine shrimp</name>
    <name type="synonym">Artemia sanfranciscana</name>
    <dbReference type="NCBI Taxonomy" id="6661"/>
    <lineage>
        <taxon>Eukaryota</taxon>
        <taxon>Metazoa</taxon>
        <taxon>Ecdysozoa</taxon>
        <taxon>Arthropoda</taxon>
        <taxon>Crustacea</taxon>
        <taxon>Branchiopoda</taxon>
        <taxon>Anostraca</taxon>
        <taxon>Artemiidae</taxon>
        <taxon>Artemia</taxon>
    </lineage>
</organism>
<dbReference type="InterPro" id="IPR002110">
    <property type="entry name" value="Ankyrin_rpt"/>
</dbReference>
<dbReference type="Pfam" id="PF12796">
    <property type="entry name" value="Ank_2"/>
    <property type="match status" value="2"/>
</dbReference>
<evidence type="ECO:0008006" key="6">
    <source>
        <dbReference type="Google" id="ProtNLM"/>
    </source>
</evidence>
<evidence type="ECO:0000256" key="3">
    <source>
        <dbReference type="PROSITE-ProRule" id="PRU00023"/>
    </source>
</evidence>
<gene>
    <name evidence="4" type="ORF">QYM36_005099</name>
</gene>
<keyword evidence="2 3" id="KW-0040">ANK repeat</keyword>
<keyword evidence="1" id="KW-0677">Repeat</keyword>
<dbReference type="PANTHER" id="PTHR24171">
    <property type="entry name" value="ANKYRIN REPEAT DOMAIN-CONTAINING PROTEIN 39-RELATED"/>
    <property type="match status" value="1"/>
</dbReference>
<evidence type="ECO:0000313" key="5">
    <source>
        <dbReference type="Proteomes" id="UP001187531"/>
    </source>
</evidence>
<dbReference type="SMART" id="SM00248">
    <property type="entry name" value="ANK"/>
    <property type="match status" value="3"/>
</dbReference>
<dbReference type="InterPro" id="IPR036770">
    <property type="entry name" value="Ankyrin_rpt-contain_sf"/>
</dbReference>
<dbReference type="SUPFAM" id="SSF48403">
    <property type="entry name" value="Ankyrin repeat"/>
    <property type="match status" value="1"/>
</dbReference>
<feature type="repeat" description="ANK" evidence="3">
    <location>
        <begin position="127"/>
        <end position="149"/>
    </location>
</feature>
<feature type="repeat" description="ANK" evidence="3">
    <location>
        <begin position="60"/>
        <end position="92"/>
    </location>
</feature>
<dbReference type="Gene3D" id="1.25.40.20">
    <property type="entry name" value="Ankyrin repeat-containing domain"/>
    <property type="match status" value="1"/>
</dbReference>
<accession>A0AA88ICV2</accession>
<reference evidence="4" key="1">
    <citation type="submission" date="2023-07" db="EMBL/GenBank/DDBJ databases">
        <title>Chromosome-level genome assembly of Artemia franciscana.</title>
        <authorList>
            <person name="Jo E."/>
        </authorList>
    </citation>
    <scope>NUCLEOTIDE SEQUENCE</scope>
    <source>
        <tissue evidence="4">Whole body</tissue>
    </source>
</reference>
<dbReference type="PANTHER" id="PTHR24171:SF9">
    <property type="entry name" value="ANKYRIN REPEAT DOMAIN-CONTAINING PROTEIN 39"/>
    <property type="match status" value="1"/>
</dbReference>
<comment type="caution">
    <text evidence="4">The sequence shown here is derived from an EMBL/GenBank/DDBJ whole genome shotgun (WGS) entry which is preliminary data.</text>
</comment>
<dbReference type="PROSITE" id="PS50088">
    <property type="entry name" value="ANK_REPEAT"/>
    <property type="match status" value="3"/>
</dbReference>
<dbReference type="PROSITE" id="PS50297">
    <property type="entry name" value="ANK_REP_REGION"/>
    <property type="match status" value="3"/>
</dbReference>
<proteinExistence type="predicted"/>
<protein>
    <recommendedName>
        <fullName evidence="6">Ankyrin repeat domain-containing protein 39</fullName>
    </recommendedName>
</protein>
<keyword evidence="5" id="KW-1185">Reference proteome</keyword>